<dbReference type="Gene3D" id="3.40.395.10">
    <property type="entry name" value="Adenoviral Proteinase, Chain A"/>
    <property type="match status" value="1"/>
</dbReference>
<gene>
    <name evidence="1" type="ordered locus">mlr6328</name>
</gene>
<dbReference type="EMBL" id="BA000012">
    <property type="protein sequence ID" value="BAB52640.1"/>
    <property type="molecule type" value="Genomic_DNA"/>
</dbReference>
<dbReference type="MEROPS" id="C48.031"/>
<dbReference type="HOGENOM" id="CLU_2107034_0_0_5"/>
<name>Q989Q4_RHILO</name>
<accession>Q989Q4</accession>
<sequence>MPSTPKLHAHYAPALPSTFSADQIGALKVSSSDPSGRTLGAREFLGDQHIQRDYELLGEQLQARDPNLAARTRLVDPLIAHYHLRLGEVSEAQRAFRRIVQDPNRNDTATSCFCQ</sequence>
<evidence type="ECO:0000313" key="1">
    <source>
        <dbReference type="EMBL" id="BAB52640.1"/>
    </source>
</evidence>
<dbReference type="RefSeq" id="WP_010913959.1">
    <property type="nucleotide sequence ID" value="NC_002678.2"/>
</dbReference>
<dbReference type="KEGG" id="mlo:mlr6328"/>
<evidence type="ECO:0000313" key="2">
    <source>
        <dbReference type="Proteomes" id="UP000000552"/>
    </source>
</evidence>
<dbReference type="eggNOG" id="COG5160">
    <property type="taxonomic scope" value="Bacteria"/>
</dbReference>
<dbReference type="AlphaFoldDB" id="Q989Q4"/>
<proteinExistence type="predicted"/>
<protein>
    <submittedName>
        <fullName evidence="1">Mlr6328 protein</fullName>
    </submittedName>
</protein>
<organism evidence="1 2">
    <name type="scientific">Mesorhizobium japonicum (strain LMG 29417 / CECT 9101 / MAFF 303099)</name>
    <name type="common">Mesorhizobium loti (strain MAFF 303099)</name>
    <dbReference type="NCBI Taxonomy" id="266835"/>
    <lineage>
        <taxon>Bacteria</taxon>
        <taxon>Pseudomonadati</taxon>
        <taxon>Pseudomonadota</taxon>
        <taxon>Alphaproteobacteria</taxon>
        <taxon>Hyphomicrobiales</taxon>
        <taxon>Phyllobacteriaceae</taxon>
        <taxon>Mesorhizobium</taxon>
    </lineage>
</organism>
<reference evidence="1 2" key="1">
    <citation type="journal article" date="2000" name="DNA Res.">
        <title>Complete genome structure of the nitrogen-fixing symbiotic bacterium Mesorhizobium loti.</title>
        <authorList>
            <person name="Kaneko T."/>
            <person name="Nakamura Y."/>
            <person name="Sato S."/>
            <person name="Asamizu E."/>
            <person name="Kato T."/>
            <person name="Sasamoto S."/>
            <person name="Watanabe A."/>
            <person name="Idesawa K."/>
            <person name="Ishikawa A."/>
            <person name="Kawashima K."/>
            <person name="Kimura T."/>
            <person name="Kishida Y."/>
            <person name="Kiyokawa C."/>
            <person name="Kohara M."/>
            <person name="Matsumoto M."/>
            <person name="Matsuno A."/>
            <person name="Mochizuki Y."/>
            <person name="Nakayama S."/>
            <person name="Nakazaki N."/>
            <person name="Shimpo S."/>
            <person name="Sugimoto M."/>
            <person name="Takeuchi C."/>
            <person name="Yamada M."/>
            <person name="Tabata S."/>
        </authorList>
    </citation>
    <scope>NUCLEOTIDE SEQUENCE [LARGE SCALE GENOMIC DNA]</scope>
    <source>
        <strain evidence="2">LMG 29417 / CECT 9101 / MAFF 303099</strain>
    </source>
</reference>
<dbReference type="Proteomes" id="UP000000552">
    <property type="component" value="Chromosome"/>
</dbReference>